<comment type="function">
    <text evidence="10">Acts in the modification of cell walls via demethylesterification of cell wall pectin.</text>
</comment>
<keyword evidence="6 13" id="KW-0378">Hydrolase</keyword>
<dbReference type="Proteomes" id="UP000008311">
    <property type="component" value="Unassembled WGS sequence"/>
</dbReference>
<dbReference type="GO" id="GO:0045490">
    <property type="term" value="P:pectin catabolic process"/>
    <property type="evidence" value="ECO:0000318"/>
    <property type="project" value="GO_Central"/>
</dbReference>
<dbReference type="PANTHER" id="PTHR31321">
    <property type="entry name" value="ACYL-COA THIOESTER HYDROLASE YBHC-RELATED"/>
    <property type="match status" value="1"/>
</dbReference>
<dbReference type="STRING" id="3988.B9RFK1"/>
<dbReference type="FunFam" id="2.160.20.10:FF:000013">
    <property type="entry name" value="Pectinesterase"/>
    <property type="match status" value="1"/>
</dbReference>
<dbReference type="Gene3D" id="2.160.20.10">
    <property type="entry name" value="Single-stranded right-handed beta-helix, Pectin lyase-like"/>
    <property type="match status" value="1"/>
</dbReference>
<keyword evidence="14" id="KW-1185">Reference proteome</keyword>
<evidence type="ECO:0000256" key="9">
    <source>
        <dbReference type="ARBA" id="ARBA00047928"/>
    </source>
</evidence>
<keyword evidence="11" id="KW-0732">Signal</keyword>
<reference evidence="14" key="1">
    <citation type="journal article" date="2010" name="Nat. Biotechnol.">
        <title>Draft genome sequence of the oilseed species Ricinus communis.</title>
        <authorList>
            <person name="Chan A.P."/>
            <person name="Crabtree J."/>
            <person name="Zhao Q."/>
            <person name="Lorenzi H."/>
            <person name="Orvis J."/>
            <person name="Puiu D."/>
            <person name="Melake-Berhan A."/>
            <person name="Jones K.M."/>
            <person name="Redman J."/>
            <person name="Chen G."/>
            <person name="Cahoon E.B."/>
            <person name="Gedil M."/>
            <person name="Stanke M."/>
            <person name="Haas B.J."/>
            <person name="Wortman J.R."/>
            <person name="Fraser-Liggett C.M."/>
            <person name="Ravel J."/>
            <person name="Rabinowicz P.D."/>
        </authorList>
    </citation>
    <scope>NUCLEOTIDE SEQUENCE [LARGE SCALE GENOMIC DNA]</scope>
    <source>
        <strain evidence="14">cv. Hale</strain>
    </source>
</reference>
<feature type="chain" id="PRO_5011115224" description="pectinesterase" evidence="11">
    <location>
        <begin position="21"/>
        <end position="336"/>
    </location>
</feature>
<feature type="domain" description="Pectinesterase catalytic" evidence="12">
    <location>
        <begin position="33"/>
        <end position="305"/>
    </location>
</feature>
<dbReference type="EMBL" id="EQ973777">
    <property type="protein sequence ID" value="EEF49972.1"/>
    <property type="molecule type" value="Genomic_DNA"/>
</dbReference>
<dbReference type="PANTHER" id="PTHR31321:SF85">
    <property type="entry name" value="PECTINESTERASE CATALYTIC DOMAIN-CONTAINING PROTEIN"/>
    <property type="match status" value="1"/>
</dbReference>
<keyword evidence="7" id="KW-0063">Aspartyl esterase</keyword>
<keyword evidence="5" id="KW-0134">Cell wall</keyword>
<keyword evidence="8" id="KW-0325">Glycoprotein</keyword>
<comment type="subcellular location">
    <subcellularLocation>
        <location evidence="1">Secreted</location>
        <location evidence="1">Cell wall</location>
    </subcellularLocation>
</comment>
<comment type="pathway">
    <text evidence="2">Glycan metabolism; pectin degradation; 2-dehydro-3-deoxy-D-gluconate from pectin: step 1/5.</text>
</comment>
<dbReference type="eggNOG" id="ENOG502QVK0">
    <property type="taxonomic scope" value="Eukaryota"/>
</dbReference>
<evidence type="ECO:0000256" key="1">
    <source>
        <dbReference type="ARBA" id="ARBA00004191"/>
    </source>
</evidence>
<comment type="similarity">
    <text evidence="3">Belongs to the pectinesterase family.</text>
</comment>
<dbReference type="EC" id="3.1.1.11" evidence="4"/>
<dbReference type="InParanoid" id="B9RFK1"/>
<dbReference type="InterPro" id="IPR000070">
    <property type="entry name" value="Pectinesterase_cat"/>
</dbReference>
<evidence type="ECO:0000256" key="3">
    <source>
        <dbReference type="ARBA" id="ARBA00008891"/>
    </source>
</evidence>
<evidence type="ECO:0000256" key="7">
    <source>
        <dbReference type="ARBA" id="ARBA00023085"/>
    </source>
</evidence>
<dbReference type="Pfam" id="PF01095">
    <property type="entry name" value="Pectinesterase"/>
    <property type="match status" value="1"/>
</dbReference>
<evidence type="ECO:0000313" key="13">
    <source>
        <dbReference type="EMBL" id="EEF49972.1"/>
    </source>
</evidence>
<sequence>MHFLHFITMLLLLCTSKGSTKHDVEKGVIARKITVDQSGHGDFTAVQKAIDSIPPNNNLWTRIYIKAAIYYEKVVIPQGKSFIILQGESRRRTIIRWEEAGSATESSTLILSAENFVAMDISFQNTYNLVIPEGPDGKRILWAPAATLYADKASFYRCGFSGVQDTLTDIQGRHYFKSCYIQGAIDFIWGGGQSVYEKCVINATTGILNGTAGFITAQGRENENDSSGFVFLSCKIAASGPVYLGRAYRAYSRVIFKMAYMPEAVMPQGWLPWNYTGHEEKITFSEVLCSGPGSDTSRRVKWEKNLTQKELNRLMDGSRNSPDFNDRPSYRDSVFL</sequence>
<dbReference type="InterPro" id="IPR011050">
    <property type="entry name" value="Pectin_lyase_fold/virulence"/>
</dbReference>
<dbReference type="AlphaFoldDB" id="B9RFK1"/>
<dbReference type="InterPro" id="IPR012334">
    <property type="entry name" value="Pectin_lyas_fold"/>
</dbReference>
<dbReference type="SUPFAM" id="SSF51126">
    <property type="entry name" value="Pectin lyase-like"/>
    <property type="match status" value="1"/>
</dbReference>
<feature type="signal peptide" evidence="11">
    <location>
        <begin position="1"/>
        <end position="20"/>
    </location>
</feature>
<evidence type="ECO:0000256" key="2">
    <source>
        <dbReference type="ARBA" id="ARBA00005184"/>
    </source>
</evidence>
<dbReference type="UniPathway" id="UPA00545">
    <property type="reaction ID" value="UER00823"/>
</dbReference>
<name>B9RFK1_RICCO</name>
<evidence type="ECO:0000313" key="14">
    <source>
        <dbReference type="Proteomes" id="UP000008311"/>
    </source>
</evidence>
<protein>
    <recommendedName>
        <fullName evidence="4">pectinesterase</fullName>
        <ecNumber evidence="4">3.1.1.11</ecNumber>
    </recommendedName>
</protein>
<comment type="catalytic activity">
    <reaction evidence="9">
        <text>[(1-&gt;4)-alpha-D-galacturonosyl methyl ester](n) + n H2O = [(1-&gt;4)-alpha-D-galacturonosyl](n) + n methanol + n H(+)</text>
        <dbReference type="Rhea" id="RHEA:22380"/>
        <dbReference type="Rhea" id="RHEA-COMP:14570"/>
        <dbReference type="Rhea" id="RHEA-COMP:14573"/>
        <dbReference type="ChEBI" id="CHEBI:15377"/>
        <dbReference type="ChEBI" id="CHEBI:15378"/>
        <dbReference type="ChEBI" id="CHEBI:17790"/>
        <dbReference type="ChEBI" id="CHEBI:140522"/>
        <dbReference type="ChEBI" id="CHEBI:140523"/>
        <dbReference type="EC" id="3.1.1.11"/>
    </reaction>
</comment>
<evidence type="ECO:0000256" key="4">
    <source>
        <dbReference type="ARBA" id="ARBA00013229"/>
    </source>
</evidence>
<evidence type="ECO:0000256" key="11">
    <source>
        <dbReference type="SAM" id="SignalP"/>
    </source>
</evidence>
<evidence type="ECO:0000256" key="8">
    <source>
        <dbReference type="ARBA" id="ARBA00023180"/>
    </source>
</evidence>
<gene>
    <name evidence="13" type="ORF">RCOM_1435360</name>
</gene>
<proteinExistence type="inferred from homology"/>
<dbReference type="GO" id="GO:0042545">
    <property type="term" value="P:cell wall modification"/>
    <property type="evidence" value="ECO:0007669"/>
    <property type="project" value="InterPro"/>
</dbReference>
<dbReference type="GO" id="GO:0030599">
    <property type="term" value="F:pectinesterase activity"/>
    <property type="evidence" value="ECO:0000318"/>
    <property type="project" value="GO_Central"/>
</dbReference>
<evidence type="ECO:0000256" key="6">
    <source>
        <dbReference type="ARBA" id="ARBA00022801"/>
    </source>
</evidence>
<evidence type="ECO:0000256" key="10">
    <source>
        <dbReference type="ARBA" id="ARBA00057335"/>
    </source>
</evidence>
<evidence type="ECO:0000259" key="12">
    <source>
        <dbReference type="Pfam" id="PF01095"/>
    </source>
</evidence>
<evidence type="ECO:0000256" key="5">
    <source>
        <dbReference type="ARBA" id="ARBA00022512"/>
    </source>
</evidence>
<organism evidence="13 14">
    <name type="scientific">Ricinus communis</name>
    <name type="common">Castor bean</name>
    <dbReference type="NCBI Taxonomy" id="3988"/>
    <lineage>
        <taxon>Eukaryota</taxon>
        <taxon>Viridiplantae</taxon>
        <taxon>Streptophyta</taxon>
        <taxon>Embryophyta</taxon>
        <taxon>Tracheophyta</taxon>
        <taxon>Spermatophyta</taxon>
        <taxon>Magnoliopsida</taxon>
        <taxon>eudicotyledons</taxon>
        <taxon>Gunneridae</taxon>
        <taxon>Pentapetalae</taxon>
        <taxon>rosids</taxon>
        <taxon>fabids</taxon>
        <taxon>Malpighiales</taxon>
        <taxon>Euphorbiaceae</taxon>
        <taxon>Acalyphoideae</taxon>
        <taxon>Acalypheae</taxon>
        <taxon>Ricinus</taxon>
    </lineage>
</organism>
<keyword evidence="5" id="KW-0964">Secreted</keyword>
<accession>B9RFK1</accession>